<dbReference type="SFLD" id="SFLDG01067">
    <property type="entry name" value="SPASM/twitch_domain_containing"/>
    <property type="match status" value="1"/>
</dbReference>
<dbReference type="PANTHER" id="PTHR43273">
    <property type="entry name" value="ANAEROBIC SULFATASE-MATURATING ENZYME HOMOLOG ASLB-RELATED"/>
    <property type="match status" value="1"/>
</dbReference>
<dbReference type="GO" id="GO:0051539">
    <property type="term" value="F:4 iron, 4 sulfur cluster binding"/>
    <property type="evidence" value="ECO:0007669"/>
    <property type="project" value="UniProtKB-KW"/>
</dbReference>
<dbReference type="SFLD" id="SFLDS00029">
    <property type="entry name" value="Radical_SAM"/>
    <property type="match status" value="1"/>
</dbReference>
<proteinExistence type="inferred from homology"/>
<dbReference type="InterPro" id="IPR013785">
    <property type="entry name" value="Aldolase_TIM"/>
</dbReference>
<evidence type="ECO:0000256" key="3">
    <source>
        <dbReference type="ARBA" id="ARBA00022691"/>
    </source>
</evidence>
<dbReference type="SFLD" id="SFLDG01072">
    <property type="entry name" value="dehydrogenase_like"/>
    <property type="match status" value="1"/>
</dbReference>
<evidence type="ECO:0000256" key="4">
    <source>
        <dbReference type="ARBA" id="ARBA00022723"/>
    </source>
</evidence>
<dbReference type="InterPro" id="IPR047207">
    <property type="entry name" value="SPASM_anSME"/>
</dbReference>
<protein>
    <submittedName>
        <fullName evidence="9">Anaerobic sulfatase maturase</fullName>
    </submittedName>
</protein>
<dbReference type="Pfam" id="PF13186">
    <property type="entry name" value="SPASM"/>
    <property type="match status" value="1"/>
</dbReference>
<dbReference type="NCBIfam" id="TIGR03942">
    <property type="entry name" value="sulfatase_rSAM"/>
    <property type="match status" value="1"/>
</dbReference>
<comment type="caution">
    <text evidence="9">The sequence shown here is derived from an EMBL/GenBank/DDBJ whole genome shotgun (WGS) entry which is preliminary data.</text>
</comment>
<reference evidence="9 10" key="1">
    <citation type="submission" date="2019-06" db="EMBL/GenBank/DDBJ databases">
        <title>Whole genome shotgun sequence of Vibrio comitans NBRC 102076.</title>
        <authorList>
            <person name="Hosoyama A."/>
            <person name="Uohara A."/>
            <person name="Ohji S."/>
            <person name="Ichikawa N."/>
        </authorList>
    </citation>
    <scope>NUCLEOTIDE SEQUENCE [LARGE SCALE GENOMIC DNA]</scope>
    <source>
        <strain evidence="9 10">NBRC 102076</strain>
    </source>
</reference>
<keyword evidence="4" id="KW-0479">Metal-binding</keyword>
<dbReference type="PANTHER" id="PTHR43273:SF3">
    <property type="entry name" value="ANAEROBIC SULFATASE-MATURATING ENZYME HOMOLOG ASLB-RELATED"/>
    <property type="match status" value="1"/>
</dbReference>
<dbReference type="InterPro" id="IPR034491">
    <property type="entry name" value="Anaerob_Ser_sulfatase-maturase"/>
</dbReference>
<dbReference type="RefSeq" id="WP_244311367.1">
    <property type="nucleotide sequence ID" value="NZ_BJLH01000005.1"/>
</dbReference>
<organism evidence="9 10">
    <name type="scientific">Vibrio comitans NBRC 102076</name>
    <dbReference type="NCBI Taxonomy" id="1219078"/>
    <lineage>
        <taxon>Bacteria</taxon>
        <taxon>Pseudomonadati</taxon>
        <taxon>Pseudomonadota</taxon>
        <taxon>Gammaproteobacteria</taxon>
        <taxon>Vibrionales</taxon>
        <taxon>Vibrionaceae</taxon>
        <taxon>Vibrio</taxon>
    </lineage>
</organism>
<keyword evidence="10" id="KW-1185">Reference proteome</keyword>
<feature type="domain" description="Radical SAM core" evidence="8">
    <location>
        <begin position="14"/>
        <end position="248"/>
    </location>
</feature>
<evidence type="ECO:0000256" key="1">
    <source>
        <dbReference type="ARBA" id="ARBA00001966"/>
    </source>
</evidence>
<dbReference type="Gene3D" id="3.20.20.70">
    <property type="entry name" value="Aldolase class I"/>
    <property type="match status" value="1"/>
</dbReference>
<dbReference type="PROSITE" id="PS51918">
    <property type="entry name" value="RADICAL_SAM"/>
    <property type="match status" value="1"/>
</dbReference>
<dbReference type="SFLD" id="SFLDG01384">
    <property type="entry name" value="thioether_bond_formation_requi"/>
    <property type="match status" value="1"/>
</dbReference>
<comment type="similarity">
    <text evidence="7">Belongs to the radical SAM superfamily. Anaerobic sulfatase-maturating enzyme family.</text>
</comment>
<name>A0A4Y3IL97_9VIBR</name>
<dbReference type="CDD" id="cd21120">
    <property type="entry name" value="SPASM_anSME"/>
    <property type="match status" value="1"/>
</dbReference>
<dbReference type="SFLD" id="SFLDF00285">
    <property type="entry name" value="anaerobic_Ser-type_sulfatase-m"/>
    <property type="match status" value="1"/>
</dbReference>
<dbReference type="InterPro" id="IPR023885">
    <property type="entry name" value="4Fe4S-binding_SPASM_dom"/>
</dbReference>
<dbReference type="InterPro" id="IPR023867">
    <property type="entry name" value="Sulphatase_maturase_rSAM"/>
</dbReference>
<evidence type="ECO:0000313" key="9">
    <source>
        <dbReference type="EMBL" id="GEA60166.1"/>
    </source>
</evidence>
<sequence length="430" mass="49369">MSTILNSNVVNNNFNGKEIKRMHIMAKPIGAVCNIDCNYCYYLSKQGLLDYKKGCSPEIEDETLEHYIRNYITSQNAPQIIFSWQGGEPTLLGVDFFERVVALQDKYCPNNVEILNDLQTNGTLIDDKWCQFLKRNNFLVGLSIDGPQMLHDSYRTNKSGRGTFNKVMKTVDLFHKHQIQFTTLTCVNNLTSRNPLEVYRFLRDEVRSPMMQFIPIVEKRDFREFAPDSTNNNLLIPKQGDKSLIPGNSRSIVEPWCVSDVAWGNFLIAIFDEWYQKDIGRVHIQYFEAILQAWSGRQNPMCTLGPVCGKGMAMEPNGDVYTCDHFVYPEYKTGSILEDDLETLAYSSKQAMFGLDKINQLPKKCQQCDYQFACFGECPKNRFIKTENGEAGLNYLCAGWHKFFSHADKDFSQILRTLKQPVANGKYTHV</sequence>
<comment type="cofactor">
    <cofactor evidence="1">
        <name>[4Fe-4S] cluster</name>
        <dbReference type="ChEBI" id="CHEBI:49883"/>
    </cofactor>
</comment>
<dbReference type="SFLD" id="SFLDG01386">
    <property type="entry name" value="main_SPASM_domain-containing"/>
    <property type="match status" value="1"/>
</dbReference>
<evidence type="ECO:0000256" key="2">
    <source>
        <dbReference type="ARBA" id="ARBA00022485"/>
    </source>
</evidence>
<dbReference type="GO" id="GO:0046872">
    <property type="term" value="F:metal ion binding"/>
    <property type="evidence" value="ECO:0007669"/>
    <property type="project" value="UniProtKB-KW"/>
</dbReference>
<dbReference type="InterPro" id="IPR058240">
    <property type="entry name" value="rSAM_sf"/>
</dbReference>
<keyword evidence="6" id="KW-0411">Iron-sulfur</keyword>
<dbReference type="InterPro" id="IPR007197">
    <property type="entry name" value="rSAM"/>
</dbReference>
<dbReference type="SUPFAM" id="SSF102114">
    <property type="entry name" value="Radical SAM enzymes"/>
    <property type="match status" value="1"/>
</dbReference>
<dbReference type="NCBIfam" id="TIGR04085">
    <property type="entry name" value="rSAM_more_4Fe4S"/>
    <property type="match status" value="1"/>
</dbReference>
<evidence type="ECO:0000256" key="7">
    <source>
        <dbReference type="ARBA" id="ARBA00023601"/>
    </source>
</evidence>
<keyword evidence="2" id="KW-0004">4Fe-4S</keyword>
<evidence type="ECO:0000259" key="8">
    <source>
        <dbReference type="PROSITE" id="PS51918"/>
    </source>
</evidence>
<evidence type="ECO:0000256" key="6">
    <source>
        <dbReference type="ARBA" id="ARBA00023014"/>
    </source>
</evidence>
<dbReference type="CDD" id="cd01335">
    <property type="entry name" value="Radical_SAM"/>
    <property type="match status" value="1"/>
</dbReference>
<keyword evidence="5" id="KW-0408">Iron</keyword>
<dbReference type="EMBL" id="BJLH01000005">
    <property type="protein sequence ID" value="GEA60166.1"/>
    <property type="molecule type" value="Genomic_DNA"/>
</dbReference>
<accession>A0A4Y3IL97</accession>
<dbReference type="Pfam" id="PF04055">
    <property type="entry name" value="Radical_SAM"/>
    <property type="match status" value="1"/>
</dbReference>
<gene>
    <name evidence="9" type="ORF">VCO01S_13590</name>
</gene>
<evidence type="ECO:0000256" key="5">
    <source>
        <dbReference type="ARBA" id="ARBA00023004"/>
    </source>
</evidence>
<dbReference type="Proteomes" id="UP000318242">
    <property type="component" value="Unassembled WGS sequence"/>
</dbReference>
<dbReference type="GO" id="GO:0016491">
    <property type="term" value="F:oxidoreductase activity"/>
    <property type="evidence" value="ECO:0007669"/>
    <property type="project" value="InterPro"/>
</dbReference>
<dbReference type="AlphaFoldDB" id="A0A4Y3IL97"/>
<keyword evidence="3" id="KW-0949">S-adenosyl-L-methionine</keyword>
<evidence type="ECO:0000313" key="10">
    <source>
        <dbReference type="Proteomes" id="UP000318242"/>
    </source>
</evidence>